<dbReference type="InterPro" id="IPR045584">
    <property type="entry name" value="Pilin-like"/>
</dbReference>
<name>A0A5A5U0X3_LEUCI</name>
<keyword evidence="8" id="KW-0178">Competence</keyword>
<keyword evidence="4" id="KW-0488">Methylation</keyword>
<dbReference type="GO" id="GO:0009986">
    <property type="term" value="C:cell surface"/>
    <property type="evidence" value="ECO:0007669"/>
    <property type="project" value="UniProtKB-SubCell"/>
</dbReference>
<proteinExistence type="inferred from homology"/>
<organism evidence="11 12">
    <name type="scientific">Leuconostoc citreum</name>
    <dbReference type="NCBI Taxonomy" id="33964"/>
    <lineage>
        <taxon>Bacteria</taxon>
        <taxon>Bacillati</taxon>
        <taxon>Bacillota</taxon>
        <taxon>Bacilli</taxon>
        <taxon>Lactobacillales</taxon>
        <taxon>Lactobacillaceae</taxon>
        <taxon>Leuconostoc</taxon>
    </lineage>
</organism>
<dbReference type="GO" id="GO:0005886">
    <property type="term" value="C:plasma membrane"/>
    <property type="evidence" value="ECO:0007669"/>
    <property type="project" value="UniProtKB-SubCell"/>
</dbReference>
<evidence type="ECO:0000256" key="6">
    <source>
        <dbReference type="ARBA" id="ARBA00022989"/>
    </source>
</evidence>
<dbReference type="PIRSF" id="PIRSF029928">
    <property type="entry name" value="Late_competence_ComGC"/>
    <property type="match status" value="1"/>
</dbReference>
<dbReference type="InterPro" id="IPR016940">
    <property type="entry name" value="ComGC"/>
</dbReference>
<keyword evidence="7 10" id="KW-0472">Membrane</keyword>
<dbReference type="Gene3D" id="3.30.700.10">
    <property type="entry name" value="Glycoprotein, Type 4 Pilin"/>
    <property type="match status" value="1"/>
</dbReference>
<evidence type="ECO:0000256" key="5">
    <source>
        <dbReference type="ARBA" id="ARBA00022692"/>
    </source>
</evidence>
<dbReference type="AlphaFoldDB" id="A0A5A5U0X3"/>
<dbReference type="GO" id="GO:0030420">
    <property type="term" value="P:establishment of competence for transformation"/>
    <property type="evidence" value="ECO:0007669"/>
    <property type="project" value="UniProtKB-KW"/>
</dbReference>
<evidence type="ECO:0000256" key="7">
    <source>
        <dbReference type="ARBA" id="ARBA00023136"/>
    </source>
</evidence>
<dbReference type="GO" id="GO:0015627">
    <property type="term" value="C:type II protein secretion system complex"/>
    <property type="evidence" value="ECO:0007669"/>
    <property type="project" value="InterPro"/>
</dbReference>
<dbReference type="InterPro" id="IPR000983">
    <property type="entry name" value="Bac_GSPG_pilin"/>
</dbReference>
<keyword evidence="6 10" id="KW-1133">Transmembrane helix</keyword>
<reference evidence="11 12" key="1">
    <citation type="submission" date="2019-04" db="EMBL/GenBank/DDBJ databases">
        <title>A pseudo-fructophilic Leuconostoc citreum strain F192-5 isolated from peel of satsuma mandarin: the first report for isolation and characterization of strain-dependent fructophilic-like characteristics.</title>
        <authorList>
            <person name="Maeno S."/>
            <person name="Tanizawa Y."/>
            <person name="Kajikawa A."/>
            <person name="Kanesaki Y."/>
            <person name="Kubota E."/>
            <person name="Arita M."/>
            <person name="Leon D."/>
            <person name="Endo A."/>
        </authorList>
    </citation>
    <scope>NUCLEOTIDE SEQUENCE [LARGE SCALE GENOMIC DNA]</scope>
    <source>
        <strain evidence="11 12">F192-5</strain>
    </source>
</reference>
<evidence type="ECO:0000313" key="12">
    <source>
        <dbReference type="Proteomes" id="UP000323274"/>
    </source>
</evidence>
<dbReference type="GeneID" id="61102812"/>
<evidence type="ECO:0000256" key="9">
    <source>
        <dbReference type="ARBA" id="ARBA00043982"/>
    </source>
</evidence>
<evidence type="ECO:0000256" key="4">
    <source>
        <dbReference type="ARBA" id="ARBA00022481"/>
    </source>
</evidence>
<accession>A0A5A5U0X3</accession>
<dbReference type="NCBIfam" id="TIGR02532">
    <property type="entry name" value="IV_pilin_GFxxxE"/>
    <property type="match status" value="1"/>
</dbReference>
<evidence type="ECO:0000256" key="2">
    <source>
        <dbReference type="ARBA" id="ARBA00004241"/>
    </source>
</evidence>
<dbReference type="NCBIfam" id="NF040999">
    <property type="entry name" value="pilin_ComGC"/>
    <property type="match status" value="1"/>
</dbReference>
<dbReference type="EMBL" id="BJJW01000016">
    <property type="protein sequence ID" value="GDZ84607.1"/>
    <property type="molecule type" value="Genomic_DNA"/>
</dbReference>
<evidence type="ECO:0000256" key="3">
    <source>
        <dbReference type="ARBA" id="ARBA00022475"/>
    </source>
</evidence>
<evidence type="ECO:0000256" key="10">
    <source>
        <dbReference type="SAM" id="Phobius"/>
    </source>
</evidence>
<sequence length="107" mass="12143">MNFKRLQCKHLSSGFTLIESAIVLFIISLLMLLILPNLNTQRQKAVETHQVAMVSTIQTQIDLYINDHPDKKNVTIEELKSAGYLTSKQAQKAKELKIVIANNEAHR</sequence>
<evidence type="ECO:0000313" key="11">
    <source>
        <dbReference type="EMBL" id="GDZ84607.1"/>
    </source>
</evidence>
<evidence type="ECO:0000256" key="8">
    <source>
        <dbReference type="ARBA" id="ARBA00023287"/>
    </source>
</evidence>
<dbReference type="Pfam" id="PF07963">
    <property type="entry name" value="N_methyl"/>
    <property type="match status" value="1"/>
</dbReference>
<keyword evidence="3" id="KW-1003">Cell membrane</keyword>
<protein>
    <submittedName>
        <fullName evidence="11">Competence protein ComGC</fullName>
    </submittedName>
</protein>
<evidence type="ECO:0000256" key="1">
    <source>
        <dbReference type="ARBA" id="ARBA00004162"/>
    </source>
</evidence>
<comment type="similarity">
    <text evidence="9">Belongs to the ComGC family.</text>
</comment>
<dbReference type="SUPFAM" id="SSF54523">
    <property type="entry name" value="Pili subunits"/>
    <property type="match status" value="1"/>
</dbReference>
<feature type="transmembrane region" description="Helical" evidence="10">
    <location>
        <begin position="12"/>
        <end position="35"/>
    </location>
</feature>
<keyword evidence="5 10" id="KW-0812">Transmembrane</keyword>
<dbReference type="RefSeq" id="WP_004901262.1">
    <property type="nucleotide sequence ID" value="NZ_BJJW01000016.1"/>
</dbReference>
<gene>
    <name evidence="11" type="ORF">LCIT_18490</name>
</gene>
<dbReference type="GO" id="GO:0015628">
    <property type="term" value="P:protein secretion by the type II secretion system"/>
    <property type="evidence" value="ECO:0007669"/>
    <property type="project" value="InterPro"/>
</dbReference>
<dbReference type="PRINTS" id="PR00813">
    <property type="entry name" value="BCTERIALGSPG"/>
</dbReference>
<comment type="subcellular location">
    <subcellularLocation>
        <location evidence="1">Cell membrane</location>
        <topology evidence="1">Single-pass membrane protein</topology>
    </subcellularLocation>
    <subcellularLocation>
        <location evidence="2">Cell surface</location>
    </subcellularLocation>
</comment>
<dbReference type="Proteomes" id="UP000323274">
    <property type="component" value="Unassembled WGS sequence"/>
</dbReference>
<comment type="caution">
    <text evidence="11">The sequence shown here is derived from an EMBL/GenBank/DDBJ whole genome shotgun (WGS) entry which is preliminary data.</text>
</comment>
<dbReference type="PROSITE" id="PS00409">
    <property type="entry name" value="PROKAR_NTER_METHYL"/>
    <property type="match status" value="1"/>
</dbReference>
<dbReference type="InterPro" id="IPR012902">
    <property type="entry name" value="N_methyl_site"/>
</dbReference>